<proteinExistence type="predicted"/>
<reference evidence="2" key="1">
    <citation type="journal article" date="2023" name="G3 (Bethesda)">
        <title>Whole genome assemblies of Zophobas morio and Tenebrio molitor.</title>
        <authorList>
            <person name="Kaur S."/>
            <person name="Stinson S.A."/>
            <person name="diCenzo G.C."/>
        </authorList>
    </citation>
    <scope>NUCLEOTIDE SEQUENCE</scope>
    <source>
        <strain evidence="2">QUZm001</strain>
    </source>
</reference>
<protein>
    <recommendedName>
        <fullName evidence="4">Retinol dehydrogenase 14</fullName>
    </recommendedName>
</protein>
<dbReference type="Proteomes" id="UP001168821">
    <property type="component" value="Unassembled WGS sequence"/>
</dbReference>
<name>A0AA38HXX0_9CUCU</name>
<dbReference type="Gene3D" id="3.40.50.720">
    <property type="entry name" value="NAD(P)-binding Rossmann-like Domain"/>
    <property type="match status" value="1"/>
</dbReference>
<accession>A0AA38HXX0</accession>
<dbReference type="EMBL" id="JALNTZ010000008">
    <property type="protein sequence ID" value="KAJ3643169.1"/>
    <property type="molecule type" value="Genomic_DNA"/>
</dbReference>
<dbReference type="SUPFAM" id="SSF51735">
    <property type="entry name" value="NAD(P)-binding Rossmann-fold domains"/>
    <property type="match status" value="1"/>
</dbReference>
<evidence type="ECO:0000313" key="3">
    <source>
        <dbReference type="Proteomes" id="UP001168821"/>
    </source>
</evidence>
<evidence type="ECO:0000313" key="2">
    <source>
        <dbReference type="EMBL" id="KAJ3643169.1"/>
    </source>
</evidence>
<organism evidence="2 3">
    <name type="scientific">Zophobas morio</name>
    <dbReference type="NCBI Taxonomy" id="2755281"/>
    <lineage>
        <taxon>Eukaryota</taxon>
        <taxon>Metazoa</taxon>
        <taxon>Ecdysozoa</taxon>
        <taxon>Arthropoda</taxon>
        <taxon>Hexapoda</taxon>
        <taxon>Insecta</taxon>
        <taxon>Pterygota</taxon>
        <taxon>Neoptera</taxon>
        <taxon>Endopterygota</taxon>
        <taxon>Coleoptera</taxon>
        <taxon>Polyphaga</taxon>
        <taxon>Cucujiformia</taxon>
        <taxon>Tenebrionidae</taxon>
        <taxon>Zophobas</taxon>
    </lineage>
</organism>
<evidence type="ECO:0008006" key="4">
    <source>
        <dbReference type="Google" id="ProtNLM"/>
    </source>
</evidence>
<keyword evidence="1" id="KW-0560">Oxidoreductase</keyword>
<gene>
    <name evidence="2" type="ORF">Zmor_025895</name>
</gene>
<dbReference type="PANTHER" id="PTHR43157">
    <property type="entry name" value="PHOSPHATIDYLINOSITOL-GLYCAN BIOSYNTHESIS CLASS F PROTEIN-RELATED"/>
    <property type="match status" value="1"/>
</dbReference>
<keyword evidence="3" id="KW-1185">Reference proteome</keyword>
<comment type="caution">
    <text evidence="2">The sequence shown here is derived from an EMBL/GenBank/DDBJ whole genome shotgun (WGS) entry which is preliminary data.</text>
</comment>
<dbReference type="InterPro" id="IPR002347">
    <property type="entry name" value="SDR_fam"/>
</dbReference>
<dbReference type="PRINTS" id="PR00081">
    <property type="entry name" value="GDHRDH"/>
</dbReference>
<sequence>MSLSLVKLSKTILITGCNEGIGFQTALALARQNHRIIMADKNDLTESKNKVIEDSCNDNIVTKCVDFTSLSSIRNFAQEVKEEERLDVLINNVGVFCLGKERTDDGLQATMQVNHFGPFLLTHLLAEKLAKSAPSRVLFVSSLGAFFHRLTIDSINSLDVSYFDGLSSLLIYYNSKLCNIITANGFAKKLKKLGVAVNSLHPGMTATTFLWKNQSLVNPFKFFIQEPAMGAQNSVFLSTSKHVDGVSGKFFVDMKEHQQPRITTDEKFCDDIWSCSEYFVALKEEERLTSRGYK</sequence>
<dbReference type="AlphaFoldDB" id="A0AA38HXX0"/>
<dbReference type="Pfam" id="PF00106">
    <property type="entry name" value="adh_short"/>
    <property type="match status" value="1"/>
</dbReference>
<dbReference type="GO" id="GO:0016491">
    <property type="term" value="F:oxidoreductase activity"/>
    <property type="evidence" value="ECO:0007669"/>
    <property type="project" value="UniProtKB-KW"/>
</dbReference>
<dbReference type="PANTHER" id="PTHR43157:SF31">
    <property type="entry name" value="PHOSPHATIDYLINOSITOL-GLYCAN BIOSYNTHESIS CLASS F PROTEIN"/>
    <property type="match status" value="1"/>
</dbReference>
<evidence type="ECO:0000256" key="1">
    <source>
        <dbReference type="ARBA" id="ARBA00023002"/>
    </source>
</evidence>
<dbReference type="InterPro" id="IPR036291">
    <property type="entry name" value="NAD(P)-bd_dom_sf"/>
</dbReference>